<evidence type="ECO:0000313" key="3">
    <source>
        <dbReference type="EMBL" id="KAK7345931.1"/>
    </source>
</evidence>
<evidence type="ECO:0000256" key="2">
    <source>
        <dbReference type="SAM" id="Phobius"/>
    </source>
</evidence>
<dbReference type="GO" id="GO:0033617">
    <property type="term" value="P:mitochondrial respiratory chain complex IV assembly"/>
    <property type="evidence" value="ECO:0007669"/>
    <property type="project" value="InterPro"/>
</dbReference>
<keyword evidence="2" id="KW-1133">Transmembrane helix</keyword>
<proteinExistence type="predicted"/>
<dbReference type="AlphaFoldDB" id="A0AAN9M176"/>
<keyword evidence="2" id="KW-0472">Membrane</keyword>
<gene>
    <name evidence="3" type="ORF">VNO77_16547</name>
</gene>
<feature type="transmembrane region" description="Helical" evidence="2">
    <location>
        <begin position="61"/>
        <end position="79"/>
    </location>
</feature>
<accession>A0AAN9M176</accession>
<evidence type="ECO:0000256" key="1">
    <source>
        <dbReference type="SAM" id="MobiDB-lite"/>
    </source>
</evidence>
<evidence type="ECO:0000313" key="4">
    <source>
        <dbReference type="Proteomes" id="UP001367508"/>
    </source>
</evidence>
<organism evidence="3 4">
    <name type="scientific">Canavalia gladiata</name>
    <name type="common">Sword bean</name>
    <name type="synonym">Dolichos gladiatus</name>
    <dbReference type="NCBI Taxonomy" id="3824"/>
    <lineage>
        <taxon>Eukaryota</taxon>
        <taxon>Viridiplantae</taxon>
        <taxon>Streptophyta</taxon>
        <taxon>Embryophyta</taxon>
        <taxon>Tracheophyta</taxon>
        <taxon>Spermatophyta</taxon>
        <taxon>Magnoliopsida</taxon>
        <taxon>eudicotyledons</taxon>
        <taxon>Gunneridae</taxon>
        <taxon>Pentapetalae</taxon>
        <taxon>rosids</taxon>
        <taxon>fabids</taxon>
        <taxon>Fabales</taxon>
        <taxon>Fabaceae</taxon>
        <taxon>Papilionoideae</taxon>
        <taxon>50 kb inversion clade</taxon>
        <taxon>NPAAA clade</taxon>
        <taxon>indigoferoid/millettioid clade</taxon>
        <taxon>Phaseoleae</taxon>
        <taxon>Canavalia</taxon>
    </lineage>
</organism>
<comment type="caution">
    <text evidence="3">The sequence shown here is derived from an EMBL/GenBank/DDBJ whole genome shotgun (WGS) entry which is preliminary data.</text>
</comment>
<feature type="region of interest" description="Disordered" evidence="1">
    <location>
        <begin position="98"/>
        <end position="124"/>
    </location>
</feature>
<sequence length="124" mass="13982">MYEFVSIALGIRRIDAAAPVFVTGVASLQFIQWLCKLTLISISDSKVNMSSLGTTKGILEIAKFGVYITVPIVLMYAFANNTDNLRKFMGNRKYIEYPPEAPRPPSPEELREMARELARKRNNP</sequence>
<dbReference type="GO" id="GO:0005739">
    <property type="term" value="C:mitochondrion"/>
    <property type="evidence" value="ECO:0007669"/>
    <property type="project" value="InterPro"/>
</dbReference>
<dbReference type="EMBL" id="JAYMYQ010000003">
    <property type="protein sequence ID" value="KAK7345931.1"/>
    <property type="molecule type" value="Genomic_DNA"/>
</dbReference>
<dbReference type="PANTHER" id="PTHR35700">
    <property type="entry name" value="OS07G0181800 PROTEIN"/>
    <property type="match status" value="1"/>
</dbReference>
<feature type="compositionally biased region" description="Basic and acidic residues" evidence="1">
    <location>
        <begin position="106"/>
        <end position="124"/>
    </location>
</feature>
<keyword evidence="4" id="KW-1185">Reference proteome</keyword>
<dbReference type="Pfam" id="PF09803">
    <property type="entry name" value="Pet100"/>
    <property type="match status" value="1"/>
</dbReference>
<dbReference type="PANTHER" id="PTHR35700:SF1">
    <property type="entry name" value="OS07G0181800 PROTEIN"/>
    <property type="match status" value="1"/>
</dbReference>
<reference evidence="3 4" key="1">
    <citation type="submission" date="2024-01" db="EMBL/GenBank/DDBJ databases">
        <title>The genomes of 5 underutilized Papilionoideae crops provide insights into root nodulation and disease resistanc.</title>
        <authorList>
            <person name="Jiang F."/>
        </authorList>
    </citation>
    <scope>NUCLEOTIDE SEQUENCE [LARGE SCALE GENOMIC DNA]</scope>
    <source>
        <strain evidence="3">LVBAO_FW01</strain>
        <tissue evidence="3">Leaves</tissue>
    </source>
</reference>
<keyword evidence="2" id="KW-0812">Transmembrane</keyword>
<feature type="transmembrane region" description="Helical" evidence="2">
    <location>
        <begin position="20"/>
        <end position="41"/>
    </location>
</feature>
<name>A0AAN9M176_CANGL</name>
<dbReference type="Proteomes" id="UP001367508">
    <property type="component" value="Unassembled WGS sequence"/>
</dbReference>
<dbReference type="InterPro" id="IPR018625">
    <property type="entry name" value="Pet100"/>
</dbReference>
<protein>
    <submittedName>
        <fullName evidence="3">Uncharacterized protein</fullName>
    </submittedName>
</protein>